<dbReference type="PROSITE" id="PS50192">
    <property type="entry name" value="T_SNARE"/>
    <property type="match status" value="2"/>
</dbReference>
<evidence type="ECO:0000259" key="6">
    <source>
        <dbReference type="PROSITE" id="PS50192"/>
    </source>
</evidence>
<evidence type="ECO:0000256" key="5">
    <source>
        <dbReference type="SAM" id="MobiDB-lite"/>
    </source>
</evidence>
<keyword evidence="8" id="KW-1185">Reference proteome</keyword>
<dbReference type="SUPFAM" id="SSF58038">
    <property type="entry name" value="SNARE fusion complex"/>
    <property type="match status" value="2"/>
</dbReference>
<keyword evidence="4" id="KW-0472">Membrane</keyword>
<feature type="domain" description="T-SNARE coiled-coil homology" evidence="6">
    <location>
        <begin position="17"/>
        <end position="79"/>
    </location>
</feature>
<comment type="similarity">
    <text evidence="2">Belongs to the SNAP-25 family.</text>
</comment>
<comment type="subcellular location">
    <subcellularLocation>
        <location evidence="1">Membrane</location>
    </subcellularLocation>
</comment>
<feature type="domain" description="T-SNARE coiled-coil homology" evidence="6">
    <location>
        <begin position="136"/>
        <end position="198"/>
    </location>
</feature>
<evidence type="ECO:0000256" key="2">
    <source>
        <dbReference type="ARBA" id="ARBA00009480"/>
    </source>
</evidence>
<proteinExistence type="inferred from homology"/>
<reference evidence="7" key="1">
    <citation type="submission" date="2022-10" db="EMBL/GenBank/DDBJ databases">
        <title>Adaptive evolution leads to modifications in subtelomeric GC content in a zoonotic Cryptosporidium species.</title>
        <authorList>
            <person name="Li J."/>
            <person name="Feng Y."/>
            <person name="Xiao L."/>
        </authorList>
    </citation>
    <scope>NUCLEOTIDE SEQUENCE</scope>
    <source>
        <strain evidence="7">25894</strain>
    </source>
</reference>
<name>A0ABQ8P6R8_9CRYT</name>
<evidence type="ECO:0000256" key="1">
    <source>
        <dbReference type="ARBA" id="ARBA00004370"/>
    </source>
</evidence>
<sequence length="201" mass="23320">MESIYTGSQDYRGQDVTELRDECKKAIRNTLRIAADANEISMISATKLNEQTEQLNKIDNETEKIKDNLDKTDYAIRSLKNPILFWFKDLFGQSKSNKKKPKTDLNQEKAQHEKMDQNNSYFPKNKKQNFVHDRGCQFDDEIDEGLDQIGDILKEMHSRAINMNSALKNQGEILNKIDANIDNNNSRMKDQRTELGRFIGK</sequence>
<dbReference type="CDD" id="cd15841">
    <property type="entry name" value="SNARE_Qc"/>
    <property type="match status" value="1"/>
</dbReference>
<dbReference type="Gene3D" id="1.20.5.110">
    <property type="match status" value="2"/>
</dbReference>
<evidence type="ECO:0000313" key="8">
    <source>
        <dbReference type="Proteomes" id="UP001071777"/>
    </source>
</evidence>
<dbReference type="EMBL" id="JAPCXB010000070">
    <property type="protein sequence ID" value="KAJ1610434.1"/>
    <property type="molecule type" value="Genomic_DNA"/>
</dbReference>
<protein>
    <submittedName>
        <fullName evidence="7">SNARE domain-containing protein</fullName>
    </submittedName>
</protein>
<dbReference type="PANTHER" id="PTHR19305:SF9">
    <property type="entry name" value="SYNAPTOSOMAL-ASSOCIATED PROTEIN 29"/>
    <property type="match status" value="1"/>
</dbReference>
<dbReference type="InterPro" id="IPR044766">
    <property type="entry name" value="NPSN/SNAP25-like_N_SNARE"/>
</dbReference>
<dbReference type="PANTHER" id="PTHR19305">
    <property type="entry name" value="SYNAPTOSOMAL ASSOCIATED PROTEIN"/>
    <property type="match status" value="1"/>
</dbReference>
<dbReference type="InterPro" id="IPR000727">
    <property type="entry name" value="T_SNARE_dom"/>
</dbReference>
<evidence type="ECO:0000313" key="7">
    <source>
        <dbReference type="EMBL" id="KAJ1610434.1"/>
    </source>
</evidence>
<evidence type="ECO:0000256" key="4">
    <source>
        <dbReference type="ARBA" id="ARBA00023136"/>
    </source>
</evidence>
<feature type="compositionally biased region" description="Basic and acidic residues" evidence="5">
    <location>
        <begin position="102"/>
        <end position="116"/>
    </location>
</feature>
<dbReference type="SMART" id="SM00397">
    <property type="entry name" value="t_SNARE"/>
    <property type="match status" value="2"/>
</dbReference>
<dbReference type="CDD" id="cd15861">
    <property type="entry name" value="SNARE_SNAP25N_23N_29N_SEC9N"/>
    <property type="match status" value="1"/>
</dbReference>
<comment type="caution">
    <text evidence="7">The sequence shown here is derived from an EMBL/GenBank/DDBJ whole genome shotgun (WGS) entry which is preliminary data.</text>
</comment>
<organism evidence="7 8">
    <name type="scientific">Cryptosporidium canis</name>
    <dbReference type="NCBI Taxonomy" id="195482"/>
    <lineage>
        <taxon>Eukaryota</taxon>
        <taxon>Sar</taxon>
        <taxon>Alveolata</taxon>
        <taxon>Apicomplexa</taxon>
        <taxon>Conoidasida</taxon>
        <taxon>Coccidia</taxon>
        <taxon>Eucoccidiorida</taxon>
        <taxon>Eimeriorina</taxon>
        <taxon>Cryptosporidiidae</taxon>
        <taxon>Cryptosporidium</taxon>
    </lineage>
</organism>
<feature type="region of interest" description="Disordered" evidence="5">
    <location>
        <begin position="95"/>
        <end position="125"/>
    </location>
</feature>
<gene>
    <name evidence="7" type="ORF">OJ252_1901</name>
</gene>
<accession>A0ABQ8P6R8</accession>
<evidence type="ECO:0000256" key="3">
    <source>
        <dbReference type="ARBA" id="ARBA00022448"/>
    </source>
</evidence>
<dbReference type="Proteomes" id="UP001071777">
    <property type="component" value="Unassembled WGS sequence"/>
</dbReference>
<keyword evidence="3" id="KW-0813">Transport</keyword>